<dbReference type="RefSeq" id="WP_226180758.1">
    <property type="nucleotide sequence ID" value="NZ_JAJADR010000015.1"/>
</dbReference>
<name>A0ABS8AZF0_9BACT</name>
<feature type="domain" description="DNA mimic protein DMP19 C-terminal" evidence="1">
    <location>
        <begin position="38"/>
        <end position="154"/>
    </location>
</feature>
<keyword evidence="3" id="KW-1185">Reference proteome</keyword>
<reference evidence="2" key="1">
    <citation type="submission" date="2021-10" db="EMBL/GenBank/DDBJ databases">
        <authorList>
            <person name="Dean J.D."/>
            <person name="Kim M.K."/>
            <person name="Newey C.N."/>
            <person name="Stoker T.S."/>
            <person name="Thompson D.W."/>
            <person name="Grose J.H."/>
        </authorList>
    </citation>
    <scope>NUCLEOTIDE SEQUENCE</scope>
    <source>
        <strain evidence="2">BT178</strain>
    </source>
</reference>
<comment type="caution">
    <text evidence="2">The sequence shown here is derived from an EMBL/GenBank/DDBJ whole genome shotgun (WGS) entry which is preliminary data.</text>
</comment>
<protein>
    <submittedName>
        <fullName evidence="2">DMP19 family protein</fullName>
    </submittedName>
</protein>
<dbReference type="Proteomes" id="UP001165296">
    <property type="component" value="Unassembled WGS sequence"/>
</dbReference>
<evidence type="ECO:0000259" key="1">
    <source>
        <dbReference type="Pfam" id="PF14300"/>
    </source>
</evidence>
<sequence length="167" mass="18787">MPIPPPDRLELTYQRAIVDLTEEIFTAPYPSWYAHINHLPLPERLTYCVLEFDAQVNNGGLHQYFWNGYGQFGYETVAYLCLLGATTQAGILRQALTLLEAEEPVPDLLREKVDSRTLLALNDFVEPLTSGLDALSDAYYECAMDMKDRIQQFLANTGQALLGDGQV</sequence>
<dbReference type="InterPro" id="IPR025402">
    <property type="entry name" value="DMP19_C"/>
</dbReference>
<evidence type="ECO:0000313" key="3">
    <source>
        <dbReference type="Proteomes" id="UP001165296"/>
    </source>
</evidence>
<dbReference type="Gene3D" id="1.20.1420.60">
    <property type="match status" value="1"/>
</dbReference>
<dbReference type="Pfam" id="PF14300">
    <property type="entry name" value="DMP19"/>
    <property type="match status" value="1"/>
</dbReference>
<organism evidence="2 3">
    <name type="scientific">Hymenobacter lucidus</name>
    <dbReference type="NCBI Taxonomy" id="2880930"/>
    <lineage>
        <taxon>Bacteria</taxon>
        <taxon>Pseudomonadati</taxon>
        <taxon>Bacteroidota</taxon>
        <taxon>Cytophagia</taxon>
        <taxon>Cytophagales</taxon>
        <taxon>Hymenobacteraceae</taxon>
        <taxon>Hymenobacter</taxon>
    </lineage>
</organism>
<proteinExistence type="predicted"/>
<gene>
    <name evidence="2" type="ORF">LGH74_24470</name>
</gene>
<dbReference type="EMBL" id="JAJADR010000015">
    <property type="protein sequence ID" value="MCB2411165.1"/>
    <property type="molecule type" value="Genomic_DNA"/>
</dbReference>
<accession>A0ABS8AZF0</accession>
<evidence type="ECO:0000313" key="2">
    <source>
        <dbReference type="EMBL" id="MCB2411165.1"/>
    </source>
</evidence>